<dbReference type="Proteomes" id="UP000554482">
    <property type="component" value="Unassembled WGS sequence"/>
</dbReference>
<sequence length="107" mass="12247">MAIGVQSHDFGVVDCLMGSTRGEIEEEIVRIPREVVVEEKLYVAVSKDVKDCKPTVLWVLKHFEGRKICLLHVHQPSQMIPMRSSNLSAIWESLELGRVEDRNEEFV</sequence>
<keyword evidence="2" id="KW-1185">Reference proteome</keyword>
<proteinExistence type="predicted"/>
<evidence type="ECO:0000313" key="2">
    <source>
        <dbReference type="Proteomes" id="UP000554482"/>
    </source>
</evidence>
<accession>A0A7J6WJP5</accession>
<reference evidence="1 2" key="1">
    <citation type="submission" date="2020-06" db="EMBL/GenBank/DDBJ databases">
        <title>Transcriptomic and genomic resources for Thalictrum thalictroides and T. hernandezii: Facilitating candidate gene discovery in an emerging model plant lineage.</title>
        <authorList>
            <person name="Arias T."/>
            <person name="Riano-Pachon D.M."/>
            <person name="Di Stilio V.S."/>
        </authorList>
    </citation>
    <scope>NUCLEOTIDE SEQUENCE [LARGE SCALE GENOMIC DNA]</scope>
    <source>
        <strain evidence="2">cv. WT478/WT964</strain>
        <tissue evidence="1">Leaves</tissue>
    </source>
</reference>
<organism evidence="1 2">
    <name type="scientific">Thalictrum thalictroides</name>
    <name type="common">Rue-anemone</name>
    <name type="synonym">Anemone thalictroides</name>
    <dbReference type="NCBI Taxonomy" id="46969"/>
    <lineage>
        <taxon>Eukaryota</taxon>
        <taxon>Viridiplantae</taxon>
        <taxon>Streptophyta</taxon>
        <taxon>Embryophyta</taxon>
        <taxon>Tracheophyta</taxon>
        <taxon>Spermatophyta</taxon>
        <taxon>Magnoliopsida</taxon>
        <taxon>Ranunculales</taxon>
        <taxon>Ranunculaceae</taxon>
        <taxon>Thalictroideae</taxon>
        <taxon>Thalictrum</taxon>
    </lineage>
</organism>
<comment type="caution">
    <text evidence="1">The sequence shown here is derived from an EMBL/GenBank/DDBJ whole genome shotgun (WGS) entry which is preliminary data.</text>
</comment>
<evidence type="ECO:0000313" key="1">
    <source>
        <dbReference type="EMBL" id="KAF5197153.1"/>
    </source>
</evidence>
<dbReference type="OrthoDB" id="10064100at2759"/>
<protein>
    <recommendedName>
        <fullName evidence="3">U-box domain-containing protein</fullName>
    </recommendedName>
</protein>
<name>A0A7J6WJP5_THATH</name>
<evidence type="ECO:0008006" key="3">
    <source>
        <dbReference type="Google" id="ProtNLM"/>
    </source>
</evidence>
<gene>
    <name evidence="1" type="ORF">FRX31_013259</name>
</gene>
<dbReference type="EMBL" id="JABWDY010015052">
    <property type="protein sequence ID" value="KAF5197153.1"/>
    <property type="molecule type" value="Genomic_DNA"/>
</dbReference>
<dbReference type="AlphaFoldDB" id="A0A7J6WJP5"/>